<sequence>MKSKVFESVPFYNNFKLQDDVLKMLDKDITEYKDDYHLKILLSDLYKHKDEPIYINDTTIKINEFISKDKITSQIDTNITRVIACVKPAKKGGFITFSNKKTNHKKTIRLNTTFLLLIKSVAVYTISNVVKGKLVFLTFDINIPSLRVVDIKLSDEVMYSNISINLLPILTNEYVFVLKQLSYKLVGNIFCEQIYINRKWYTIVTLGDKRYYMKSICFGTFLPEISFKCKDFNMSIITKILNNNLPFDIIYPKKIVFDNMVVYEKILFGKIKVNI</sequence>
<evidence type="ECO:0000313" key="2">
    <source>
        <dbReference type="Proteomes" id="UP000121784"/>
    </source>
</evidence>
<accession>A0A097IW06</accession>
<reference evidence="1 2" key="1">
    <citation type="submission" date="2014-09" db="EMBL/GenBank/DDBJ databases">
        <title>Complete Genome Sequence of the Embu Virus Strain SPAn 880.</title>
        <authorList>
            <person name="Ibrahim M.S."/>
            <person name="Antwerpen M.H."/>
            <person name="Georgi E."/>
            <person name="Vette P."/>
            <person name="Zoeller G."/>
            <person name="Meyer H."/>
        </authorList>
    </citation>
    <scope>NUCLEOTIDE SEQUENCE [LARGE SCALE GENOMIC DNA]</scope>
    <source>
        <strain evidence="1">SPAn880</strain>
    </source>
</reference>
<evidence type="ECO:0000313" key="1">
    <source>
        <dbReference type="EMBL" id="AIT70760.1"/>
    </source>
</evidence>
<dbReference type="Pfam" id="PF06822">
    <property type="entry name" value="DUF1235"/>
    <property type="match status" value="1"/>
</dbReference>
<proteinExistence type="predicted"/>
<gene>
    <name evidence="1" type="primary">145</name>
</gene>
<organism evidence="1 2">
    <name type="scientific">Cotia virus</name>
    <dbReference type="NCBI Taxonomy" id="39444"/>
    <lineage>
        <taxon>Viruses</taxon>
        <taxon>Varidnaviria</taxon>
        <taxon>Bamfordvirae</taxon>
        <taxon>Nucleocytoviricota</taxon>
        <taxon>Pokkesviricetes</taxon>
        <taxon>Chitovirales</taxon>
        <taxon>Poxviridae</taxon>
        <taxon>Chordopoxvirinae</taxon>
        <taxon>Oryzopoxvirus</taxon>
        <taxon>Oryzopoxvirus cotia</taxon>
    </lineage>
</organism>
<dbReference type="EMBL" id="KM595078">
    <property type="protein sequence ID" value="AIT70760.1"/>
    <property type="molecule type" value="Genomic_DNA"/>
</dbReference>
<protein>
    <submittedName>
        <fullName evidence="1">Uncharacterized protein</fullName>
    </submittedName>
</protein>
<name>A0A097IW06_9POXV</name>
<dbReference type="InterPro" id="IPR009641">
    <property type="entry name" value="Vaccinia_virus_A37"/>
</dbReference>
<dbReference type="Proteomes" id="UP000121784">
    <property type="component" value="Segment"/>
</dbReference>